<keyword evidence="2" id="KW-1185">Reference proteome</keyword>
<name>A0A9X0WCT8_9GAMM</name>
<sequence length="149" mass="16352">MSHPTPTDSRPGTYAVLLVPQQQGTIQIGRLGPLTLNRDDACLIYVGSALGPGGVAARCRHHHRIASRPHWHLDALRPYCDLIGVWVTYGQERLEHRWAQALSALPGAHWPLLRFGASDCRCPAHLIALPKMPSDGCLLQTLGAGEWLE</sequence>
<dbReference type="PANTHER" id="PTHR37460">
    <property type="entry name" value="ENDONUCLEASE III"/>
    <property type="match status" value="1"/>
</dbReference>
<protein>
    <recommendedName>
        <fullName evidence="3">DUF123 domain-containing protein</fullName>
    </recommendedName>
</protein>
<dbReference type="EMBL" id="NRRY01000059">
    <property type="protein sequence ID" value="MBK1621114.1"/>
    <property type="molecule type" value="Genomic_DNA"/>
</dbReference>
<dbReference type="Proteomes" id="UP001138768">
    <property type="component" value="Unassembled WGS sequence"/>
</dbReference>
<comment type="caution">
    <text evidence="1">The sequence shown here is derived from an EMBL/GenBank/DDBJ whole genome shotgun (WGS) entry which is preliminary data.</text>
</comment>
<accession>A0A9X0WCT8</accession>
<dbReference type="CDD" id="cd10441">
    <property type="entry name" value="GIY-YIG_COG1833"/>
    <property type="match status" value="1"/>
</dbReference>
<organism evidence="1 2">
    <name type="scientific">Lamprobacter modestohalophilus</name>
    <dbReference type="NCBI Taxonomy" id="1064514"/>
    <lineage>
        <taxon>Bacteria</taxon>
        <taxon>Pseudomonadati</taxon>
        <taxon>Pseudomonadota</taxon>
        <taxon>Gammaproteobacteria</taxon>
        <taxon>Chromatiales</taxon>
        <taxon>Chromatiaceae</taxon>
        <taxon>Lamprobacter</taxon>
    </lineage>
</organism>
<evidence type="ECO:0000313" key="1">
    <source>
        <dbReference type="EMBL" id="MBK1621114.1"/>
    </source>
</evidence>
<dbReference type="Pfam" id="PF01986">
    <property type="entry name" value="DUF123"/>
    <property type="match status" value="1"/>
</dbReference>
<dbReference type="PANTHER" id="PTHR37460:SF1">
    <property type="entry name" value="ENDONUCLEASE III"/>
    <property type="match status" value="1"/>
</dbReference>
<dbReference type="InterPro" id="IPR002837">
    <property type="entry name" value="DUF123"/>
</dbReference>
<dbReference type="AlphaFoldDB" id="A0A9X0WCT8"/>
<reference evidence="1 2" key="1">
    <citation type="journal article" date="2020" name="Microorganisms">
        <title>Osmotic Adaptation and Compatible Solute Biosynthesis of Phototrophic Bacteria as Revealed from Genome Analyses.</title>
        <authorList>
            <person name="Imhoff J.F."/>
            <person name="Rahn T."/>
            <person name="Kunzel S."/>
            <person name="Keller A."/>
            <person name="Neulinger S.C."/>
        </authorList>
    </citation>
    <scope>NUCLEOTIDE SEQUENCE [LARGE SCALE GENOMIC DNA]</scope>
    <source>
        <strain evidence="1 2">DSM 25653</strain>
    </source>
</reference>
<dbReference type="RefSeq" id="WP_200249316.1">
    <property type="nucleotide sequence ID" value="NZ_NRRY01000059.1"/>
</dbReference>
<evidence type="ECO:0008006" key="3">
    <source>
        <dbReference type="Google" id="ProtNLM"/>
    </source>
</evidence>
<proteinExistence type="predicted"/>
<evidence type="ECO:0000313" key="2">
    <source>
        <dbReference type="Proteomes" id="UP001138768"/>
    </source>
</evidence>
<gene>
    <name evidence="1" type="ORF">CKO42_22375</name>
</gene>